<evidence type="ECO:0000256" key="7">
    <source>
        <dbReference type="RuleBase" id="RU361153"/>
    </source>
</evidence>
<dbReference type="Gene3D" id="3.20.20.80">
    <property type="entry name" value="Glycosidases"/>
    <property type="match status" value="1"/>
</dbReference>
<dbReference type="PROSITE" id="PS51318">
    <property type="entry name" value="TAT"/>
    <property type="match status" value="1"/>
</dbReference>
<dbReference type="Pfam" id="PF10518">
    <property type="entry name" value="TAT_signal"/>
    <property type="match status" value="1"/>
</dbReference>
<evidence type="ECO:0000256" key="5">
    <source>
        <dbReference type="ARBA" id="ARBA00023295"/>
    </source>
</evidence>
<feature type="domain" description="Glycoside hydrolase family 5" evidence="8">
    <location>
        <begin position="41"/>
        <end position="340"/>
    </location>
</feature>
<keyword evidence="6" id="KW-0624">Polysaccharide degradation</keyword>
<dbReference type="GO" id="GO:0030245">
    <property type="term" value="P:cellulose catabolic process"/>
    <property type="evidence" value="ECO:0007669"/>
    <property type="project" value="UniProtKB-KW"/>
</dbReference>
<dbReference type="InterPro" id="IPR019546">
    <property type="entry name" value="TAT_signal_bac_arc"/>
</dbReference>
<accession>A0A1D8AVB1</accession>
<reference evidence="9 10" key="1">
    <citation type="submission" date="2016-06" db="EMBL/GenBank/DDBJ databases">
        <title>Three novel species with peptidoglycan cell walls form the new genus Lacunisphaera gen. nov. in the family Opitutaceae of the verrucomicrobial subdivision 4.</title>
        <authorList>
            <person name="Rast P."/>
            <person name="Gloeckner I."/>
            <person name="Jogler M."/>
            <person name="Boedeker C."/>
            <person name="Jeske O."/>
            <person name="Wiegand S."/>
            <person name="Reinhardt R."/>
            <person name="Schumann P."/>
            <person name="Rohde M."/>
            <person name="Spring S."/>
            <person name="Gloeckner F.O."/>
            <person name="Jogler C."/>
        </authorList>
    </citation>
    <scope>NUCLEOTIDE SEQUENCE [LARGE SCALE GENOMIC DNA]</scope>
    <source>
        <strain evidence="9 10">IG16b</strain>
    </source>
</reference>
<keyword evidence="3" id="KW-0136">Cellulose degradation</keyword>
<dbReference type="KEGG" id="obg:Verru16b_01855"/>
<dbReference type="OrthoDB" id="9800475at2"/>
<comment type="similarity">
    <text evidence="1 7">Belongs to the glycosyl hydrolase 5 (cellulase A) family.</text>
</comment>
<protein>
    <submittedName>
        <fullName evidence="9">Endoglucanase C307</fullName>
        <ecNumber evidence="9">3.2.1.4</ecNumber>
    </submittedName>
</protein>
<evidence type="ECO:0000256" key="6">
    <source>
        <dbReference type="ARBA" id="ARBA00023326"/>
    </source>
</evidence>
<dbReference type="GO" id="GO:0008422">
    <property type="term" value="F:beta-glucosidase activity"/>
    <property type="evidence" value="ECO:0007669"/>
    <property type="project" value="TreeGrafter"/>
</dbReference>
<dbReference type="RefSeq" id="WP_069962005.1">
    <property type="nucleotide sequence ID" value="NZ_CP016094.1"/>
</dbReference>
<proteinExistence type="inferred from homology"/>
<evidence type="ECO:0000313" key="9">
    <source>
        <dbReference type="EMBL" id="AOS44786.1"/>
    </source>
</evidence>
<keyword evidence="10" id="KW-1185">Reference proteome</keyword>
<dbReference type="Proteomes" id="UP000095228">
    <property type="component" value="Chromosome"/>
</dbReference>
<keyword evidence="4" id="KW-0119">Carbohydrate metabolism</keyword>
<keyword evidence="5 7" id="KW-0326">Glycosidase</keyword>
<sequence>MNSSRRDFLKLAGGAGLAAALPGGVTATATPPRSTTNPLPRWRGFNLQYLYRPGPAMLKPDEDHFRWIAGWGFDFVRLPLNYRTWLKNKAPANELIKPEDVYDLDESTLALVDQAVELGGRHGVHVCLCFHHAPGYRVGKNVSEPFVLWRDPAAVEAFTFHWNLFARRYRDIPADRLSFNLFNEAPWPNDNFNGAIYRHAVTPAVAAIRKHRPDRMIIADGAGAGNLPVPELIPLGVHQSVHCYIPGSLSHYQVDWMKDRTDWPVPQWPGALGDGDYRWDRERLELYYSSWQDLLAQGVGVHMGETGGSHRVPASISRAWLGDVLGVCRDLGIGWALWDFLGQSKFGILDSERNDVAYEDWYGHKLDRTMLELLQRS</sequence>
<dbReference type="GO" id="GO:0008810">
    <property type="term" value="F:cellulase activity"/>
    <property type="evidence" value="ECO:0007669"/>
    <property type="project" value="UniProtKB-EC"/>
</dbReference>
<dbReference type="AlphaFoldDB" id="A0A1D8AVB1"/>
<dbReference type="InterPro" id="IPR006311">
    <property type="entry name" value="TAT_signal"/>
</dbReference>
<dbReference type="STRING" id="1838286.Verru16b_01855"/>
<dbReference type="EC" id="3.2.1.4" evidence="9"/>
<dbReference type="InterPro" id="IPR001547">
    <property type="entry name" value="Glyco_hydro_5"/>
</dbReference>
<gene>
    <name evidence="9" type="ORF">Verru16b_01855</name>
</gene>
<name>A0A1D8AVB1_9BACT</name>
<dbReference type="SUPFAM" id="SSF51445">
    <property type="entry name" value="(Trans)glycosidases"/>
    <property type="match status" value="1"/>
</dbReference>
<dbReference type="GO" id="GO:0005576">
    <property type="term" value="C:extracellular region"/>
    <property type="evidence" value="ECO:0007669"/>
    <property type="project" value="TreeGrafter"/>
</dbReference>
<dbReference type="EMBL" id="CP016094">
    <property type="protein sequence ID" value="AOS44786.1"/>
    <property type="molecule type" value="Genomic_DNA"/>
</dbReference>
<dbReference type="GO" id="GO:0009986">
    <property type="term" value="C:cell surface"/>
    <property type="evidence" value="ECO:0007669"/>
    <property type="project" value="TreeGrafter"/>
</dbReference>
<evidence type="ECO:0000256" key="2">
    <source>
        <dbReference type="ARBA" id="ARBA00022801"/>
    </source>
</evidence>
<evidence type="ECO:0000256" key="3">
    <source>
        <dbReference type="ARBA" id="ARBA00023001"/>
    </source>
</evidence>
<dbReference type="InterPro" id="IPR050386">
    <property type="entry name" value="Glycosyl_hydrolase_5"/>
</dbReference>
<evidence type="ECO:0000256" key="1">
    <source>
        <dbReference type="ARBA" id="ARBA00005641"/>
    </source>
</evidence>
<dbReference type="PANTHER" id="PTHR31297:SF41">
    <property type="entry name" value="ENDOGLUCANASE, PUTATIVE (AFU_ORTHOLOGUE AFUA_5G01830)-RELATED"/>
    <property type="match status" value="1"/>
</dbReference>
<organism evidence="9 10">
    <name type="scientific">Lacunisphaera limnophila</name>
    <dbReference type="NCBI Taxonomy" id="1838286"/>
    <lineage>
        <taxon>Bacteria</taxon>
        <taxon>Pseudomonadati</taxon>
        <taxon>Verrucomicrobiota</taxon>
        <taxon>Opitutia</taxon>
        <taxon>Opitutales</taxon>
        <taxon>Opitutaceae</taxon>
        <taxon>Lacunisphaera</taxon>
    </lineage>
</organism>
<dbReference type="NCBIfam" id="TIGR01409">
    <property type="entry name" value="TAT_signal_seq"/>
    <property type="match status" value="1"/>
</dbReference>
<evidence type="ECO:0000313" key="10">
    <source>
        <dbReference type="Proteomes" id="UP000095228"/>
    </source>
</evidence>
<keyword evidence="2 7" id="KW-0378">Hydrolase</keyword>
<evidence type="ECO:0000259" key="8">
    <source>
        <dbReference type="Pfam" id="PF00150"/>
    </source>
</evidence>
<dbReference type="Pfam" id="PF00150">
    <property type="entry name" value="Cellulase"/>
    <property type="match status" value="1"/>
</dbReference>
<dbReference type="InterPro" id="IPR017853">
    <property type="entry name" value="GH"/>
</dbReference>
<evidence type="ECO:0000256" key="4">
    <source>
        <dbReference type="ARBA" id="ARBA00023277"/>
    </source>
</evidence>
<dbReference type="PANTHER" id="PTHR31297">
    <property type="entry name" value="GLUCAN ENDO-1,6-BETA-GLUCOSIDASE B"/>
    <property type="match status" value="1"/>
</dbReference>